<feature type="region of interest" description="Disordered" evidence="2">
    <location>
        <begin position="662"/>
        <end position="704"/>
    </location>
</feature>
<dbReference type="PANTHER" id="PTHR11439:SF495">
    <property type="entry name" value="REVERSE TRANSCRIPTASE, RNA-DEPENDENT DNA POLYMERASE-RELATED"/>
    <property type="match status" value="1"/>
</dbReference>
<keyword evidence="1" id="KW-0175">Coiled coil</keyword>
<evidence type="ECO:0000313" key="6">
    <source>
        <dbReference type="EMBL" id="GEU36085.1"/>
    </source>
</evidence>
<evidence type="ECO:0000256" key="2">
    <source>
        <dbReference type="SAM" id="MobiDB-lite"/>
    </source>
</evidence>
<dbReference type="Pfam" id="PF22936">
    <property type="entry name" value="Pol_BBD"/>
    <property type="match status" value="1"/>
</dbReference>
<feature type="domain" description="Reverse transcriptase Ty1/copia-type" evidence="3">
    <location>
        <begin position="809"/>
        <end position="872"/>
    </location>
</feature>
<accession>A0A6L2JJM0</accession>
<dbReference type="EMBL" id="BKCJ010000768">
    <property type="protein sequence ID" value="GEU36085.1"/>
    <property type="molecule type" value="Genomic_DNA"/>
</dbReference>
<organism evidence="6">
    <name type="scientific">Tanacetum cinerariifolium</name>
    <name type="common">Dalmatian daisy</name>
    <name type="synonym">Chrysanthemum cinerariifolium</name>
    <dbReference type="NCBI Taxonomy" id="118510"/>
    <lineage>
        <taxon>Eukaryota</taxon>
        <taxon>Viridiplantae</taxon>
        <taxon>Streptophyta</taxon>
        <taxon>Embryophyta</taxon>
        <taxon>Tracheophyta</taxon>
        <taxon>Spermatophyta</taxon>
        <taxon>Magnoliopsida</taxon>
        <taxon>eudicotyledons</taxon>
        <taxon>Gunneridae</taxon>
        <taxon>Pentapetalae</taxon>
        <taxon>asterids</taxon>
        <taxon>campanulids</taxon>
        <taxon>Asterales</taxon>
        <taxon>Asteraceae</taxon>
        <taxon>Asteroideae</taxon>
        <taxon>Anthemideae</taxon>
        <taxon>Anthemidinae</taxon>
        <taxon>Tanacetum</taxon>
    </lineage>
</organism>
<feature type="region of interest" description="Disordered" evidence="2">
    <location>
        <begin position="184"/>
        <end position="210"/>
    </location>
</feature>
<proteinExistence type="predicted"/>
<feature type="region of interest" description="Disordered" evidence="2">
    <location>
        <begin position="1069"/>
        <end position="1088"/>
    </location>
</feature>
<feature type="compositionally biased region" description="Basic and acidic residues" evidence="2">
    <location>
        <begin position="184"/>
        <end position="203"/>
    </location>
</feature>
<dbReference type="PANTHER" id="PTHR11439">
    <property type="entry name" value="GAG-POL-RELATED RETROTRANSPOSON"/>
    <property type="match status" value="1"/>
</dbReference>
<feature type="domain" description="Retrovirus-related Pol polyprotein from transposon TNT 1-94-like beta-barrel" evidence="5">
    <location>
        <begin position="411"/>
        <end position="485"/>
    </location>
</feature>
<dbReference type="Pfam" id="PF13976">
    <property type="entry name" value="gag_pre-integrs"/>
    <property type="match status" value="1"/>
</dbReference>
<feature type="domain" description="GAG-pre-integrase" evidence="4">
    <location>
        <begin position="519"/>
        <end position="592"/>
    </location>
</feature>
<feature type="compositionally biased region" description="Acidic residues" evidence="2">
    <location>
        <begin position="1069"/>
        <end position="1086"/>
    </location>
</feature>
<evidence type="ECO:0000259" key="5">
    <source>
        <dbReference type="Pfam" id="PF22936"/>
    </source>
</evidence>
<dbReference type="InterPro" id="IPR025724">
    <property type="entry name" value="GAG-pre-integrase_dom"/>
</dbReference>
<evidence type="ECO:0000259" key="4">
    <source>
        <dbReference type="Pfam" id="PF13976"/>
    </source>
</evidence>
<dbReference type="CDD" id="cd09272">
    <property type="entry name" value="RNase_HI_RT_Ty1"/>
    <property type="match status" value="1"/>
</dbReference>
<protein>
    <submittedName>
        <fullName evidence="6">Ribonuclease H-like domain-containing protein</fullName>
    </submittedName>
</protein>
<sequence>MSVPGHLSVATDLILLSWKLCLCLHRASVKDARPSGSHFFDSLSNCSLKILLGFLKTCIFPFDLFTGSLPLMEKLSSLLVKLDIESSRVVDGVVQPFAPIIAEQRLAKKNELKARGTLLIALPDKHQLKFNIYKDAKSLMESIEKMFGRNKETKKVQKTLLKQQYKNFTRLSFESLYQSEVLKKPTHRVENSHPNLEEQDRSGRPKANGTTSIEFDMSKVESDNCYRRGHFATMIEAFRKIKNQQTMRSWHSPPQVLQVLIKRMSQFDVLSYKTRLGYVEARLVVYQQNKKPVEHPTPVVHHRIDIPKTKGHRQCWNRKACFVCKSLTHLIKDYDYYEKKMVQKPARNHAMQGNHQHYARMTHSHTNMHVVPTSVLTRSRIVPLTAARPITTAVPQTKVSHHRPANHDKGIIDSGYSRHMTGNISYLFDFEEINRGYVAFCGNPKGGKITGKGKIRTGKLDFDDVYFVKELKFNLFSVSQMCDKNNSVLFTNTKCIVLSSDFKLPDENYVLLRVPRENNMYNVDIKNIVPSGYLTCLFTKATLDESNLWHRRTGHINFKTMNKLVKGNLVRGLLSKVFENNHTCVACKKGKQHRASWSGPTWLFDIDTLTQSMNYQPVVTGNQPNSSVAIQENANVGTVGKEPKSIQQCVLLPLWSFGSKDPQNTDAASSKVKEHESAVHVSPSSYDKLKKHNDKTKREAKGKSPIELSTGVKDFCDEFEEIYDNSTNGVNATSTPVTAVRPNSTNITNTFSVAGPFNNVVSSNFELGGKSSFMDSSQYPDDPDMPALEDITYSNDEEDEELLQFKMQKVWVLVDFPKGKRAIGSKWVIRNKRYERGIVVKNKARLVAQGHTQEEGIDYDKVFALVARIKAISQDKYVAEILRKFGLTDGKSASTHIDTKKPLLKDPDVKRIFRYLKGKQHLGLWYPKDSPFNLVAYSVSDYAGATLDRKSITRGCQFLSCRLISWQCKKQTIVATSSTEAEYVVTSVSIKKSNDVVRLQALIDRKKVIIIVDFIRQALRLDDADGVDCLSNEEIFAKLARMGYEKPLTKLTFYKGKIAELDADEDVTLEEVAEEETKDADETDEAEPPKVEEVIEVVTTTMLMIEVVTTTATTTTAATTITAVLVPKASAPRRRRGVIIQDPEEAAPASEIVQSEDNVADQVKRKERQDNTFMRYQALKRKPVTKAQARKNMMVYLKTMARLKNDFFKAKKQKIDEETEELKTHQQIVPNDEDDVYTEATPLGLKVPVVDYEIHHEHNKPYYNIIRADRTHQLF</sequence>
<dbReference type="InterPro" id="IPR054722">
    <property type="entry name" value="PolX-like_BBD"/>
</dbReference>
<name>A0A6L2JJM0_TANCI</name>
<evidence type="ECO:0000256" key="1">
    <source>
        <dbReference type="SAM" id="Coils"/>
    </source>
</evidence>
<dbReference type="InterPro" id="IPR013103">
    <property type="entry name" value="RVT_2"/>
</dbReference>
<dbReference type="AlphaFoldDB" id="A0A6L2JJM0"/>
<reference evidence="6" key="1">
    <citation type="journal article" date="2019" name="Sci. Rep.">
        <title>Draft genome of Tanacetum cinerariifolium, the natural source of mosquito coil.</title>
        <authorList>
            <person name="Yamashiro T."/>
            <person name="Shiraishi A."/>
            <person name="Satake H."/>
            <person name="Nakayama K."/>
        </authorList>
    </citation>
    <scope>NUCLEOTIDE SEQUENCE</scope>
</reference>
<feature type="coiled-coil region" evidence="1">
    <location>
        <begin position="1186"/>
        <end position="1228"/>
    </location>
</feature>
<comment type="caution">
    <text evidence="6">The sequence shown here is derived from an EMBL/GenBank/DDBJ whole genome shotgun (WGS) entry which is preliminary data.</text>
</comment>
<gene>
    <name evidence="6" type="ORF">Tci_008063</name>
</gene>
<evidence type="ECO:0000259" key="3">
    <source>
        <dbReference type="Pfam" id="PF07727"/>
    </source>
</evidence>
<dbReference type="Pfam" id="PF07727">
    <property type="entry name" value="RVT_2"/>
    <property type="match status" value="1"/>
</dbReference>